<dbReference type="PROSITE" id="PS00211">
    <property type="entry name" value="ABC_TRANSPORTER_1"/>
    <property type="match status" value="2"/>
</dbReference>
<sequence>MSVSSSHHLKLDGISFSYPDRRVLTDINFSVPAGRVIGLIGENGAGKSTLLHLIDGTLTPDGGVITTPPTTGFIAQETELPFDSPASGLIEQAVAELRAIETRIEELAARLEEPGAADEFDAALARAEESGLWELDSRISTILAGLGLAEVDPATELGAMSGGQRRRFALAALLLRPVDALVLDEPTNHLDDAAVDFLIAELRSYRGPVLVASHDRHFLDQVADGLVDLDPALGPEGGAGDPLRQGSVYGGAFSEYLAAREDARRRWADDYAAQEQERERLGSKAGQGESDIFHSSAPKSESRISQKFYADRAAKTLGNRLRSARNRLADLERNQIPAPPERLRFHGIPPHQNLAALGVPMVVAGELTLEGRLSPLDLKLQPGEHLLIEGPNGTGKSTFLSLLEGRLEPTSGELLIPEEVQISRLAQDDQWPDLSLTPAEIFTAAQDAAQAAAQNTQKAGAAAQSPDLVGMGLLDEESVHRPIGALSLGQRRRVSLGIILASPPDLLLLDEPTNHLSLALAEELEQALLEFPGTLILATHDRWIRRRWEKHERGRILTLQSV</sequence>
<evidence type="ECO:0000256" key="4">
    <source>
        <dbReference type="SAM" id="MobiDB-lite"/>
    </source>
</evidence>
<protein>
    <submittedName>
        <fullName evidence="6">Putative ABC transporter ATP-binding protein</fullName>
    </submittedName>
</protein>
<keyword evidence="7" id="KW-1185">Reference proteome</keyword>
<evidence type="ECO:0000313" key="6">
    <source>
        <dbReference type="EMBL" id="QGU07789.1"/>
    </source>
</evidence>
<evidence type="ECO:0000256" key="1">
    <source>
        <dbReference type="ARBA" id="ARBA00022737"/>
    </source>
</evidence>
<dbReference type="SMART" id="SM00382">
    <property type="entry name" value="AAA"/>
    <property type="match status" value="2"/>
</dbReference>
<feature type="domain" description="ABC transporter" evidence="5">
    <location>
        <begin position="9"/>
        <end position="256"/>
    </location>
</feature>
<dbReference type="RefSeq" id="WP_156231232.1">
    <property type="nucleotide sequence ID" value="NZ_CP046455.1"/>
</dbReference>
<dbReference type="CDD" id="cd03221">
    <property type="entry name" value="ABCF_EF-3"/>
    <property type="match status" value="1"/>
</dbReference>
<evidence type="ECO:0000256" key="3">
    <source>
        <dbReference type="ARBA" id="ARBA00022840"/>
    </source>
</evidence>
<proteinExistence type="predicted"/>
<dbReference type="InterPro" id="IPR017871">
    <property type="entry name" value="ABC_transporter-like_CS"/>
</dbReference>
<dbReference type="InterPro" id="IPR050611">
    <property type="entry name" value="ABCF"/>
</dbReference>
<evidence type="ECO:0000259" key="5">
    <source>
        <dbReference type="PROSITE" id="PS50893"/>
    </source>
</evidence>
<dbReference type="PROSITE" id="PS50893">
    <property type="entry name" value="ABC_TRANSPORTER_2"/>
    <property type="match status" value="2"/>
</dbReference>
<evidence type="ECO:0000313" key="7">
    <source>
        <dbReference type="Proteomes" id="UP000424462"/>
    </source>
</evidence>
<dbReference type="Pfam" id="PF00005">
    <property type="entry name" value="ABC_tran"/>
    <property type="match status" value="2"/>
</dbReference>
<organism evidence="6 7">
    <name type="scientific">Corynebacterium occultum</name>
    <dbReference type="NCBI Taxonomy" id="2675219"/>
    <lineage>
        <taxon>Bacteria</taxon>
        <taxon>Bacillati</taxon>
        <taxon>Actinomycetota</taxon>
        <taxon>Actinomycetes</taxon>
        <taxon>Mycobacteriales</taxon>
        <taxon>Corynebacteriaceae</taxon>
        <taxon>Corynebacterium</taxon>
    </lineage>
</organism>
<dbReference type="KEGG" id="cok:COCCU_09325"/>
<dbReference type="GO" id="GO:0016887">
    <property type="term" value="F:ATP hydrolysis activity"/>
    <property type="evidence" value="ECO:0007669"/>
    <property type="project" value="InterPro"/>
</dbReference>
<evidence type="ECO:0000256" key="2">
    <source>
        <dbReference type="ARBA" id="ARBA00022741"/>
    </source>
</evidence>
<gene>
    <name evidence="6" type="ORF">COCCU_09325</name>
</gene>
<keyword evidence="2" id="KW-0547">Nucleotide-binding</keyword>
<dbReference type="FunFam" id="3.40.50.300:FF:000011">
    <property type="entry name" value="Putative ABC transporter ATP-binding component"/>
    <property type="match status" value="1"/>
</dbReference>
<accession>A0A6B8VXJ8</accession>
<dbReference type="InterPro" id="IPR003593">
    <property type="entry name" value="AAA+_ATPase"/>
</dbReference>
<feature type="domain" description="ABC transporter" evidence="5">
    <location>
        <begin position="357"/>
        <end position="562"/>
    </location>
</feature>
<dbReference type="EMBL" id="CP046455">
    <property type="protein sequence ID" value="QGU07789.1"/>
    <property type="molecule type" value="Genomic_DNA"/>
</dbReference>
<name>A0A6B8VXJ8_9CORY</name>
<feature type="region of interest" description="Disordered" evidence="4">
    <location>
        <begin position="274"/>
        <end position="299"/>
    </location>
</feature>
<dbReference type="Proteomes" id="UP000424462">
    <property type="component" value="Chromosome"/>
</dbReference>
<dbReference type="GO" id="GO:0005524">
    <property type="term" value="F:ATP binding"/>
    <property type="evidence" value="ECO:0007669"/>
    <property type="project" value="UniProtKB-KW"/>
</dbReference>
<dbReference type="SUPFAM" id="SSF52540">
    <property type="entry name" value="P-loop containing nucleoside triphosphate hydrolases"/>
    <property type="match status" value="2"/>
</dbReference>
<dbReference type="Gene3D" id="3.40.50.300">
    <property type="entry name" value="P-loop containing nucleotide triphosphate hydrolases"/>
    <property type="match status" value="2"/>
</dbReference>
<keyword evidence="3 6" id="KW-0067">ATP-binding</keyword>
<dbReference type="PANTHER" id="PTHR19211:SF14">
    <property type="entry name" value="ATP-BINDING CASSETTE SUB-FAMILY F MEMBER 1"/>
    <property type="match status" value="1"/>
</dbReference>
<keyword evidence="1" id="KW-0677">Repeat</keyword>
<dbReference type="PANTHER" id="PTHR19211">
    <property type="entry name" value="ATP-BINDING TRANSPORT PROTEIN-RELATED"/>
    <property type="match status" value="1"/>
</dbReference>
<dbReference type="InterPro" id="IPR027417">
    <property type="entry name" value="P-loop_NTPase"/>
</dbReference>
<reference evidence="6 7" key="1">
    <citation type="submission" date="2019-11" db="EMBL/GenBank/DDBJ databases">
        <title>Complete genome sequence of Corynebacterium kalinowskii 1959, a novel Corynebacterium species isolated from soil of a small paddock in Vilsendorf, Germany.</title>
        <authorList>
            <person name="Schaffert L."/>
            <person name="Ruwe M."/>
            <person name="Milse J."/>
            <person name="Hanuschka K."/>
            <person name="Ortseifen V."/>
            <person name="Droste J."/>
            <person name="Brandt D."/>
            <person name="Schlueter L."/>
            <person name="Kutter Y."/>
            <person name="Vinke S."/>
            <person name="Viehoefer P."/>
            <person name="Jacob L."/>
            <person name="Luebke N.-C."/>
            <person name="Schulte-Berndt E."/>
            <person name="Hain C."/>
            <person name="Linder M."/>
            <person name="Schmidt P."/>
            <person name="Wollenschlaeger L."/>
            <person name="Luttermann T."/>
            <person name="Thieme E."/>
            <person name="Hassa J."/>
            <person name="Haak M."/>
            <person name="Wittchen M."/>
            <person name="Mentz A."/>
            <person name="Persicke M."/>
            <person name="Busche T."/>
            <person name="Ruckert C."/>
        </authorList>
    </citation>
    <scope>NUCLEOTIDE SEQUENCE [LARGE SCALE GENOMIC DNA]</scope>
    <source>
        <strain evidence="6 7">2039</strain>
    </source>
</reference>
<dbReference type="AlphaFoldDB" id="A0A6B8VXJ8"/>
<dbReference type="InterPro" id="IPR003439">
    <property type="entry name" value="ABC_transporter-like_ATP-bd"/>
</dbReference>